<reference evidence="1 2" key="1">
    <citation type="submission" date="2024-11" db="EMBL/GenBank/DDBJ databases">
        <authorList>
            <person name="Lucas J.A."/>
        </authorList>
    </citation>
    <scope>NUCLEOTIDE SEQUENCE [LARGE SCALE GENOMIC DNA]</scope>
    <source>
        <strain evidence="1 2">Z 7.15</strain>
    </source>
</reference>
<dbReference type="RefSeq" id="WP_406598142.1">
    <property type="nucleotide sequence ID" value="NZ_JBJHQF010000023.1"/>
</dbReference>
<accession>A0ABW8R3H3</accession>
<organism evidence="1 2">
    <name type="scientific">Pseudomonas pergaminensis</name>
    <dbReference type="NCBI Taxonomy" id="2853159"/>
    <lineage>
        <taxon>Bacteria</taxon>
        <taxon>Pseudomonadati</taxon>
        <taxon>Pseudomonadota</taxon>
        <taxon>Gammaproteobacteria</taxon>
        <taxon>Pseudomonadales</taxon>
        <taxon>Pseudomonadaceae</taxon>
        <taxon>Pseudomonas</taxon>
    </lineage>
</organism>
<evidence type="ECO:0000313" key="2">
    <source>
        <dbReference type="Proteomes" id="UP001623008"/>
    </source>
</evidence>
<name>A0ABW8R3H3_9PSED</name>
<comment type="caution">
    <text evidence="1">The sequence shown here is derived from an EMBL/GenBank/DDBJ whole genome shotgun (WGS) entry which is preliminary data.</text>
</comment>
<gene>
    <name evidence="1" type="ORF">ACJEBJ_15595</name>
</gene>
<proteinExistence type="predicted"/>
<keyword evidence="2" id="KW-1185">Reference proteome</keyword>
<dbReference type="EMBL" id="JBJHQF010000023">
    <property type="protein sequence ID" value="MFK9005552.1"/>
    <property type="molecule type" value="Genomic_DNA"/>
</dbReference>
<sequence length="306" mass="34574">MLELNQRWIHFYGVTVNSAPADAPAFNMEECVTELRKIQRKGQLFKLINKGTACIRVSKLLINLKSRRATFLFQYSDSKISDPAFSDLESGILRSEPKLQGEGVAVSAHAIFYLDPIKPGGLEYMLLLEDSPGIGKTKLTPFLNGFLKKILSRQFTNLDDNQLDCYPFFNFDHFASQSLTKDLEDGELKFIELIKNRAIHELDEEPYLDKSTQIIKVKAVPKTTGQKAVDLINKVKSLAKEKGYSDIRVVLKKAEGKQRSVKVSTFREDAGEALFGRMEVVSTDHDLHQCAPDIDLAFIKKMRALK</sequence>
<protein>
    <submittedName>
        <fullName evidence="1">Uncharacterized protein</fullName>
    </submittedName>
</protein>
<dbReference type="Proteomes" id="UP001623008">
    <property type="component" value="Unassembled WGS sequence"/>
</dbReference>
<evidence type="ECO:0000313" key="1">
    <source>
        <dbReference type="EMBL" id="MFK9005552.1"/>
    </source>
</evidence>